<proteinExistence type="predicted"/>
<comment type="caution">
    <text evidence="2">The sequence shown here is derived from an EMBL/GenBank/DDBJ whole genome shotgun (WGS) entry which is preliminary data.</text>
</comment>
<organism evidence="2">
    <name type="scientific">Tanacetum cinerariifolium</name>
    <name type="common">Dalmatian daisy</name>
    <name type="synonym">Chrysanthemum cinerariifolium</name>
    <dbReference type="NCBI Taxonomy" id="118510"/>
    <lineage>
        <taxon>Eukaryota</taxon>
        <taxon>Viridiplantae</taxon>
        <taxon>Streptophyta</taxon>
        <taxon>Embryophyta</taxon>
        <taxon>Tracheophyta</taxon>
        <taxon>Spermatophyta</taxon>
        <taxon>Magnoliopsida</taxon>
        <taxon>eudicotyledons</taxon>
        <taxon>Gunneridae</taxon>
        <taxon>Pentapetalae</taxon>
        <taxon>asterids</taxon>
        <taxon>campanulids</taxon>
        <taxon>Asterales</taxon>
        <taxon>Asteraceae</taxon>
        <taxon>Asteroideae</taxon>
        <taxon>Anthemideae</taxon>
        <taxon>Anthemidinae</taxon>
        <taxon>Tanacetum</taxon>
    </lineage>
</organism>
<feature type="region of interest" description="Disordered" evidence="1">
    <location>
        <begin position="107"/>
        <end position="126"/>
    </location>
</feature>
<evidence type="ECO:0000256" key="1">
    <source>
        <dbReference type="SAM" id="MobiDB-lite"/>
    </source>
</evidence>
<reference evidence="2" key="1">
    <citation type="journal article" date="2019" name="Sci. Rep.">
        <title>Draft genome of Tanacetum cinerariifolium, the natural source of mosquito coil.</title>
        <authorList>
            <person name="Yamashiro T."/>
            <person name="Shiraishi A."/>
            <person name="Satake H."/>
            <person name="Nakayama K."/>
        </authorList>
    </citation>
    <scope>NUCLEOTIDE SEQUENCE</scope>
</reference>
<accession>A0A6L2NP38</accession>
<feature type="region of interest" description="Disordered" evidence="1">
    <location>
        <begin position="759"/>
        <end position="813"/>
    </location>
</feature>
<name>A0A6L2NP38_TANCI</name>
<dbReference type="EMBL" id="BKCJ010009637">
    <property type="protein sequence ID" value="GEU87910.1"/>
    <property type="molecule type" value="Genomic_DNA"/>
</dbReference>
<feature type="region of interest" description="Disordered" evidence="1">
    <location>
        <begin position="684"/>
        <end position="717"/>
    </location>
</feature>
<feature type="compositionally biased region" description="Basic residues" evidence="1">
    <location>
        <begin position="439"/>
        <end position="458"/>
    </location>
</feature>
<dbReference type="AlphaFoldDB" id="A0A6L2NP38"/>
<feature type="compositionally biased region" description="Basic and acidic residues" evidence="1">
    <location>
        <begin position="688"/>
        <end position="704"/>
    </location>
</feature>
<sequence length="813" mass="92660">MADLAFAPQHNMTAYLEKTENNAEFHQIVDFLTSSSIHHSLTVSPTIYASNIEQFWNSATSQTINDEKQIYAIVDGKTVSIDPPLPTGYTVGSREDMMEHNIELTDPVPKTPHNSPLSGGHTPGSDEGSMILKELIDLYTTLLQKVLDLENVKIAQAKEIGCLKKRVTKLEQRQSLRISGFHPLRAGTYKRRSLGRRKVSKHGRKNLNTIKTISTARPDISAARPEVSTAKPKTPPTAATLFDDEDVTIADTLVKIKNQKATEKGIAFKDVDDSTRPIRSITTLQPLPTIDPKDKGKGLLQEPEHVKKTKKKDQDQIKRDAKVSLKIEAHLDEEARTERERQEKASKATLAEMYDEVQAHIDAGHELVVRLTHEEQKKYTVEERSKLLAEFFKRRKKQLAKERAKSMSFEEIQKLYIKEQKCVDAFVPIGSEEDEKRIGNRKKRATCLSSKHKSPKKQKVNDQESEDNDKEHKKCLKVVLDDDKAIDYETLDLKSLIVDYESQVLGTNEAGDLHVYKLTRLDGSYRHFSTFSRMLEYLDRQDVLGLHKIIMERFLTNDPESYDLILWGDLNTLVESRKQTSFSGPKLYSATPFPKSKGISKIDESHALSKPVTSNSIPTPQESKVMKNDKVIAPGKFRINPFKTSREEKHNANTEVVCAMCKQCLITSNHDACMLKYVNDMNSGGKKQNPEVKKPKKVGSKERLASPTPSEPSITRRWSPTGRMFDCYLNLFMSALEMIMLKIKMSVCKVTSMQKELQKKDPQVKEYQVKYQDPRSQTCKRNFKRIPKNTRLQDSRRHKKDPQLNDHPLEGDY</sequence>
<feature type="compositionally biased region" description="Basic and acidic residues" evidence="1">
    <location>
        <begin position="791"/>
        <end position="813"/>
    </location>
</feature>
<evidence type="ECO:0000313" key="2">
    <source>
        <dbReference type="EMBL" id="GEU87910.1"/>
    </source>
</evidence>
<feature type="compositionally biased region" description="Polar residues" evidence="1">
    <location>
        <begin position="707"/>
        <end position="717"/>
    </location>
</feature>
<feature type="region of interest" description="Disordered" evidence="1">
    <location>
        <begin position="437"/>
        <end position="468"/>
    </location>
</feature>
<gene>
    <name evidence="2" type="ORF">Tci_059888</name>
</gene>
<protein>
    <submittedName>
        <fullName evidence="2">Uncharacterized protein</fullName>
    </submittedName>
</protein>
<feature type="region of interest" description="Disordered" evidence="1">
    <location>
        <begin position="285"/>
        <end position="319"/>
    </location>
</feature>
<feature type="compositionally biased region" description="Basic and acidic residues" evidence="1">
    <location>
        <begin position="291"/>
        <end position="319"/>
    </location>
</feature>
<feature type="compositionally biased region" description="Basic and acidic residues" evidence="1">
    <location>
        <begin position="759"/>
        <end position="768"/>
    </location>
</feature>